<dbReference type="Pfam" id="PF01734">
    <property type="entry name" value="Patatin"/>
    <property type="match status" value="1"/>
</dbReference>
<dbReference type="Proteomes" id="UP001516023">
    <property type="component" value="Unassembled WGS sequence"/>
</dbReference>
<dbReference type="Gene3D" id="3.40.1090.10">
    <property type="entry name" value="Cytosolic phospholipase A2 catalytic domain"/>
    <property type="match status" value="1"/>
</dbReference>
<dbReference type="InterPro" id="IPR002641">
    <property type="entry name" value="PNPLA_dom"/>
</dbReference>
<dbReference type="GO" id="GO:0006629">
    <property type="term" value="P:lipid metabolic process"/>
    <property type="evidence" value="ECO:0007669"/>
    <property type="project" value="UniProtKB-KW"/>
</dbReference>
<comment type="caution">
    <text evidence="3">The sequence shown here is derived from an EMBL/GenBank/DDBJ whole genome shotgun (WGS) entry which is preliminary data.</text>
</comment>
<evidence type="ECO:0000313" key="3">
    <source>
        <dbReference type="EMBL" id="KAL3786395.1"/>
    </source>
</evidence>
<keyword evidence="4" id="KW-1185">Reference proteome</keyword>
<dbReference type="PANTHER" id="PTHR12406:SF7">
    <property type="entry name" value="PATATIN-LIKE PHOSPHOLIPASE DOMAIN-CONTAINING PROTEIN 4"/>
    <property type="match status" value="1"/>
</dbReference>
<feature type="domain" description="PNPLA" evidence="2">
    <location>
        <begin position="16"/>
        <end position="163"/>
    </location>
</feature>
<dbReference type="InterPro" id="IPR016035">
    <property type="entry name" value="Acyl_Trfase/lysoPLipase"/>
</dbReference>
<gene>
    <name evidence="3" type="ORF">HJC23_002952</name>
</gene>
<dbReference type="EMBL" id="JABMIG020000195">
    <property type="protein sequence ID" value="KAL3786395.1"/>
    <property type="molecule type" value="Genomic_DNA"/>
</dbReference>
<accession>A0ABD3PE89</accession>
<name>A0ABD3PE89_9STRA</name>
<dbReference type="SUPFAM" id="SSF52151">
    <property type="entry name" value="FabD/lysophospholipase-like"/>
    <property type="match status" value="1"/>
</dbReference>
<protein>
    <recommendedName>
        <fullName evidence="2">PNPLA domain-containing protein</fullName>
    </recommendedName>
</protein>
<keyword evidence="1" id="KW-0443">Lipid metabolism</keyword>
<dbReference type="PANTHER" id="PTHR12406">
    <property type="entry name" value="CALCIUM-INDEPENDENT PHOSPHOLIPASE A2 IPLA2 -RELATED"/>
    <property type="match status" value="1"/>
</dbReference>
<evidence type="ECO:0000256" key="1">
    <source>
        <dbReference type="ARBA" id="ARBA00023098"/>
    </source>
</evidence>
<dbReference type="AlphaFoldDB" id="A0ABD3PE89"/>
<sequence length="359" mass="40488">MVAISNFSHPASVGYSFSPGGLLFPYHLGVITSLNYHKRLPPSVHLAGASAGAIAVAAHASQTPPEHAFEAAHRVCEECRNKFNGRAIGNLLPLLKVELDKTFSQDAHVIVNEREGIVALAHRELFPNNRPVLTTSFDTRDDLIEAVCDSSMFPFFSTPFPVKASWFVIIRPSFVPYYCITYYCLLFLSSLATHNNDVTRERYGCPDFAHLNFDSKVEEKLRRLGGVLVDQKNGSNGECNKNLESSYDEYDDTPVVERTITVACFPHETVGLTASLEHDQISPAPDYEDPIGQMTELFRYATQPSSREELHELYEKGWADAEKWSYEEDLRDRELMDGWLQEQREKSDLDDAIKEGKLF</sequence>
<proteinExistence type="predicted"/>
<organism evidence="3 4">
    <name type="scientific">Cyclotella cryptica</name>
    <dbReference type="NCBI Taxonomy" id="29204"/>
    <lineage>
        <taxon>Eukaryota</taxon>
        <taxon>Sar</taxon>
        <taxon>Stramenopiles</taxon>
        <taxon>Ochrophyta</taxon>
        <taxon>Bacillariophyta</taxon>
        <taxon>Coscinodiscophyceae</taxon>
        <taxon>Thalassiosirophycidae</taxon>
        <taxon>Stephanodiscales</taxon>
        <taxon>Stephanodiscaceae</taxon>
        <taxon>Cyclotella</taxon>
    </lineage>
</organism>
<reference evidence="3 4" key="1">
    <citation type="journal article" date="2020" name="G3 (Bethesda)">
        <title>Improved Reference Genome for Cyclotella cryptica CCMP332, a Model for Cell Wall Morphogenesis, Salinity Adaptation, and Lipid Production in Diatoms (Bacillariophyta).</title>
        <authorList>
            <person name="Roberts W.R."/>
            <person name="Downey K.M."/>
            <person name="Ruck E.C."/>
            <person name="Traller J.C."/>
            <person name="Alverson A.J."/>
        </authorList>
    </citation>
    <scope>NUCLEOTIDE SEQUENCE [LARGE SCALE GENOMIC DNA]</scope>
    <source>
        <strain evidence="3 4">CCMP332</strain>
    </source>
</reference>
<evidence type="ECO:0000259" key="2">
    <source>
        <dbReference type="Pfam" id="PF01734"/>
    </source>
</evidence>
<evidence type="ECO:0000313" key="4">
    <source>
        <dbReference type="Proteomes" id="UP001516023"/>
    </source>
</evidence>
<dbReference type="InterPro" id="IPR033562">
    <property type="entry name" value="PLPL"/>
</dbReference>